<accession>A0A1H3PU43</accession>
<evidence type="ECO:0000313" key="2">
    <source>
        <dbReference type="Proteomes" id="UP000198640"/>
    </source>
</evidence>
<dbReference type="InterPro" id="IPR025332">
    <property type="entry name" value="DUF4238"/>
</dbReference>
<dbReference type="OrthoDB" id="9148269at2"/>
<dbReference type="AlphaFoldDB" id="A0A1H3PU43"/>
<evidence type="ECO:0000313" key="1">
    <source>
        <dbReference type="EMBL" id="SDZ04471.1"/>
    </source>
</evidence>
<organism evidence="1 2">
    <name type="scientific">Nitrosomonas halophila</name>
    <dbReference type="NCBI Taxonomy" id="44576"/>
    <lineage>
        <taxon>Bacteria</taxon>
        <taxon>Pseudomonadati</taxon>
        <taxon>Pseudomonadota</taxon>
        <taxon>Betaproteobacteria</taxon>
        <taxon>Nitrosomonadales</taxon>
        <taxon>Nitrosomonadaceae</taxon>
        <taxon>Nitrosomonas</taxon>
    </lineage>
</organism>
<proteinExistence type="predicted"/>
<sequence length="296" mass="34889">MSSVNHHYIPQLYLRGFTSSDGRLQVFDKYLRKFKKDKQTPKTVLYEKHRNTIEFKGRPSDQVEKLYSTIETSFGDFFHHIRKGISHEELISKQGLYLLKLFVAFQFWRMPLTDRFSETYINNLDLNKFGDKITFGGVSLGEIEKLRELLKNNEGFRHYFRSFFLPLLTFDLRIHDTDFDCWCLHAVSDEHNGWGNFLTGDNPIIIENISEVFSFRSKFFMPLSKNQLISYSPTANNKTDFPAIISTKLTMVMNSQCQKYLVGENRKYMEKMLKLQDDVYGENGVAKLREELFEQI</sequence>
<keyword evidence="2" id="KW-1185">Reference proteome</keyword>
<dbReference type="EMBL" id="FNOY01000112">
    <property type="protein sequence ID" value="SDZ04471.1"/>
    <property type="molecule type" value="Genomic_DNA"/>
</dbReference>
<gene>
    <name evidence="1" type="ORF">SAMN05421881_11124</name>
</gene>
<dbReference type="Proteomes" id="UP000198640">
    <property type="component" value="Unassembled WGS sequence"/>
</dbReference>
<evidence type="ECO:0008006" key="3">
    <source>
        <dbReference type="Google" id="ProtNLM"/>
    </source>
</evidence>
<protein>
    <recommendedName>
        <fullName evidence="3">DUF4238 domain-containing protein</fullName>
    </recommendedName>
</protein>
<name>A0A1H3PU43_9PROT</name>
<dbReference type="Pfam" id="PF14022">
    <property type="entry name" value="DUF4238"/>
    <property type="match status" value="1"/>
</dbReference>
<reference evidence="1 2" key="1">
    <citation type="submission" date="2016-10" db="EMBL/GenBank/DDBJ databases">
        <authorList>
            <person name="de Groot N.N."/>
        </authorList>
    </citation>
    <scope>NUCLEOTIDE SEQUENCE [LARGE SCALE GENOMIC DNA]</scope>
    <source>
        <strain evidence="1 2">Nm1</strain>
    </source>
</reference>